<dbReference type="PANTHER" id="PTHR46387">
    <property type="entry name" value="POLYNUCLEOTIDYL TRANSFERASE, RIBONUCLEASE H-LIKE SUPERFAMILY PROTEIN"/>
    <property type="match status" value="1"/>
</dbReference>
<evidence type="ECO:0000259" key="2">
    <source>
        <dbReference type="PROSITE" id="PS50879"/>
    </source>
</evidence>
<reference evidence="3" key="1">
    <citation type="submission" date="2020-05" db="EMBL/GenBank/DDBJ databases">
        <authorList>
            <person name="Chiriac C."/>
            <person name="Salcher M."/>
            <person name="Ghai R."/>
            <person name="Kavagutti S V."/>
        </authorList>
    </citation>
    <scope>NUCLEOTIDE SEQUENCE</scope>
</reference>
<name>A0A6J5ZMM4_9ZZZZ</name>
<dbReference type="PROSITE" id="PS50879">
    <property type="entry name" value="RNASE_H_1"/>
    <property type="match status" value="1"/>
</dbReference>
<feature type="region of interest" description="Disordered" evidence="1">
    <location>
        <begin position="1"/>
        <end position="26"/>
    </location>
</feature>
<dbReference type="Gene3D" id="3.30.420.10">
    <property type="entry name" value="Ribonuclease H-like superfamily/Ribonuclease H"/>
    <property type="match status" value="1"/>
</dbReference>
<organism evidence="3">
    <name type="scientific">freshwater metagenome</name>
    <dbReference type="NCBI Taxonomy" id="449393"/>
    <lineage>
        <taxon>unclassified sequences</taxon>
        <taxon>metagenomes</taxon>
        <taxon>ecological metagenomes</taxon>
    </lineage>
</organism>
<dbReference type="InterPro" id="IPR036397">
    <property type="entry name" value="RNaseH_sf"/>
</dbReference>
<dbReference type="GO" id="GO:0003676">
    <property type="term" value="F:nucleic acid binding"/>
    <property type="evidence" value="ECO:0007669"/>
    <property type="project" value="InterPro"/>
</dbReference>
<protein>
    <submittedName>
        <fullName evidence="3">Unannotated protein</fullName>
    </submittedName>
</protein>
<dbReference type="GO" id="GO:0004523">
    <property type="term" value="F:RNA-DNA hybrid ribonuclease activity"/>
    <property type="evidence" value="ECO:0007669"/>
    <property type="project" value="InterPro"/>
</dbReference>
<gene>
    <name evidence="3" type="ORF">UFOPK3547_00667</name>
</gene>
<dbReference type="AlphaFoldDB" id="A0A6J5ZMM4"/>
<dbReference type="SUPFAM" id="SSF53098">
    <property type="entry name" value="Ribonuclease H-like"/>
    <property type="match status" value="1"/>
</dbReference>
<evidence type="ECO:0000313" key="3">
    <source>
        <dbReference type="EMBL" id="CAB4342087.1"/>
    </source>
</evidence>
<accession>A0A6J5ZMM4</accession>
<dbReference type="PANTHER" id="PTHR46387:SF2">
    <property type="entry name" value="RIBONUCLEASE HI"/>
    <property type="match status" value="1"/>
</dbReference>
<feature type="domain" description="RNase H type-1" evidence="2">
    <location>
        <begin position="1"/>
        <end position="130"/>
    </location>
</feature>
<dbReference type="InterPro" id="IPR012337">
    <property type="entry name" value="RNaseH-like_sf"/>
</dbReference>
<proteinExistence type="predicted"/>
<evidence type="ECO:0000256" key="1">
    <source>
        <dbReference type="SAM" id="MobiDB-lite"/>
    </source>
</evidence>
<dbReference type="EMBL" id="CAESAN010000044">
    <property type="protein sequence ID" value="CAB4342087.1"/>
    <property type="molecule type" value="Genomic_DNA"/>
</dbReference>
<dbReference type="Pfam" id="PF13456">
    <property type="entry name" value="RVT_3"/>
    <property type="match status" value="1"/>
</dbReference>
<sequence length="134" mass="14211">MKLTVHVDGGSRGNPGPAAAAAVASDSDGEIVGERGELIGDATNNVAEYRAVLIGAALAKELGATELELVNDSELIAHQLNGRYKVKHVDMKPLFAEAKQALGEFDSWSIRCVRREQNVEADLLVNQTLDAGSL</sequence>
<dbReference type="InterPro" id="IPR002156">
    <property type="entry name" value="RNaseH_domain"/>
</dbReference>
<dbReference type="CDD" id="cd09279">
    <property type="entry name" value="RNase_HI_like"/>
    <property type="match status" value="1"/>
</dbReference>